<reference evidence="1 2" key="1">
    <citation type="submission" date="2020-09" db="EMBL/GenBank/DDBJ databases">
        <title>De no assembly of potato wild relative species, Solanum commersonii.</title>
        <authorList>
            <person name="Cho K."/>
        </authorList>
    </citation>
    <scope>NUCLEOTIDE SEQUENCE [LARGE SCALE GENOMIC DNA]</scope>
    <source>
        <strain evidence="1">LZ3.2</strain>
        <tissue evidence="1">Leaf</tissue>
    </source>
</reference>
<sequence length="67" mass="7661">MHEVGVELKLNTQVIHKKGSFKYLGSLIQGNGEIDDDITQCIIPPHQFLDEFFQADEMEEGLWSLVQ</sequence>
<dbReference type="Proteomes" id="UP000824120">
    <property type="component" value="Chromosome 11"/>
</dbReference>
<gene>
    <name evidence="1" type="ORF">H5410_058510</name>
</gene>
<evidence type="ECO:0000313" key="2">
    <source>
        <dbReference type="Proteomes" id="UP000824120"/>
    </source>
</evidence>
<accession>A0A9J5WTQ2</accession>
<proteinExistence type="predicted"/>
<comment type="caution">
    <text evidence="1">The sequence shown here is derived from an EMBL/GenBank/DDBJ whole genome shotgun (WGS) entry which is preliminary data.</text>
</comment>
<dbReference type="EMBL" id="JACXVP010000011">
    <property type="protein sequence ID" value="KAG5578376.1"/>
    <property type="molecule type" value="Genomic_DNA"/>
</dbReference>
<dbReference type="AlphaFoldDB" id="A0A9J5WTQ2"/>
<organism evidence="1 2">
    <name type="scientific">Solanum commersonii</name>
    <name type="common">Commerson's wild potato</name>
    <name type="synonym">Commerson's nightshade</name>
    <dbReference type="NCBI Taxonomy" id="4109"/>
    <lineage>
        <taxon>Eukaryota</taxon>
        <taxon>Viridiplantae</taxon>
        <taxon>Streptophyta</taxon>
        <taxon>Embryophyta</taxon>
        <taxon>Tracheophyta</taxon>
        <taxon>Spermatophyta</taxon>
        <taxon>Magnoliopsida</taxon>
        <taxon>eudicotyledons</taxon>
        <taxon>Gunneridae</taxon>
        <taxon>Pentapetalae</taxon>
        <taxon>asterids</taxon>
        <taxon>lamiids</taxon>
        <taxon>Solanales</taxon>
        <taxon>Solanaceae</taxon>
        <taxon>Solanoideae</taxon>
        <taxon>Solaneae</taxon>
        <taxon>Solanum</taxon>
    </lineage>
</organism>
<dbReference type="OrthoDB" id="768353at2759"/>
<name>A0A9J5WTQ2_SOLCO</name>
<keyword evidence="2" id="KW-1185">Reference proteome</keyword>
<evidence type="ECO:0000313" key="1">
    <source>
        <dbReference type="EMBL" id="KAG5578376.1"/>
    </source>
</evidence>
<protein>
    <submittedName>
        <fullName evidence="1">Uncharacterized protein</fullName>
    </submittedName>
</protein>